<evidence type="ECO:0000256" key="1">
    <source>
        <dbReference type="ARBA" id="ARBA00005715"/>
    </source>
</evidence>
<proteinExistence type="inferred from homology"/>
<organism evidence="9 10">
    <name type="scientific">Cladophialophora chaetospira</name>
    <dbReference type="NCBI Taxonomy" id="386627"/>
    <lineage>
        <taxon>Eukaryota</taxon>
        <taxon>Fungi</taxon>
        <taxon>Dikarya</taxon>
        <taxon>Ascomycota</taxon>
        <taxon>Pezizomycotina</taxon>
        <taxon>Eurotiomycetes</taxon>
        <taxon>Chaetothyriomycetidae</taxon>
        <taxon>Chaetothyriales</taxon>
        <taxon>Herpotrichiellaceae</taxon>
        <taxon>Cladophialophora</taxon>
    </lineage>
</organism>
<evidence type="ECO:0000256" key="3">
    <source>
        <dbReference type="ARBA" id="ARBA00022741"/>
    </source>
</evidence>
<evidence type="ECO:0000256" key="6">
    <source>
        <dbReference type="ARBA" id="ARBA00023277"/>
    </source>
</evidence>
<feature type="domain" description="Four-carbon acid sugar kinase N-terminal" evidence="7">
    <location>
        <begin position="40"/>
        <end position="277"/>
    </location>
</feature>
<evidence type="ECO:0000259" key="7">
    <source>
        <dbReference type="Pfam" id="PF07005"/>
    </source>
</evidence>
<keyword evidence="6" id="KW-0119">Carbohydrate metabolism</keyword>
<evidence type="ECO:0000256" key="2">
    <source>
        <dbReference type="ARBA" id="ARBA00022679"/>
    </source>
</evidence>
<reference evidence="9" key="1">
    <citation type="submission" date="2022-10" db="EMBL/GenBank/DDBJ databases">
        <title>Culturing micro-colonial fungi from biological soil crusts in the Mojave desert and describing Neophaeococcomyces mojavensis, and introducing the new genera and species Taxawa tesnikishii.</title>
        <authorList>
            <person name="Kurbessoian T."/>
            <person name="Stajich J.E."/>
        </authorList>
    </citation>
    <scope>NUCLEOTIDE SEQUENCE</scope>
    <source>
        <strain evidence="9">TK_41</strain>
    </source>
</reference>
<evidence type="ECO:0000256" key="5">
    <source>
        <dbReference type="ARBA" id="ARBA00022840"/>
    </source>
</evidence>
<keyword evidence="5" id="KW-0067">ATP-binding</keyword>
<keyword evidence="3" id="KW-0547">Nucleotide-binding</keyword>
<keyword evidence="10" id="KW-1185">Reference proteome</keyword>
<keyword evidence="2" id="KW-0808">Transferase</keyword>
<dbReference type="AlphaFoldDB" id="A0AA38XBB7"/>
<dbReference type="Proteomes" id="UP001172673">
    <property type="component" value="Unassembled WGS sequence"/>
</dbReference>
<dbReference type="Pfam" id="PF07005">
    <property type="entry name" value="SBD_N"/>
    <property type="match status" value="1"/>
</dbReference>
<evidence type="ECO:0000256" key="4">
    <source>
        <dbReference type="ARBA" id="ARBA00022777"/>
    </source>
</evidence>
<dbReference type="Pfam" id="PF17042">
    <property type="entry name" value="NBD_C"/>
    <property type="match status" value="1"/>
</dbReference>
<protein>
    <recommendedName>
        <fullName evidence="11">Hydroxyacid dehydrogenase</fullName>
    </recommendedName>
</protein>
<dbReference type="EMBL" id="JAPDRK010000007">
    <property type="protein sequence ID" value="KAJ9610310.1"/>
    <property type="molecule type" value="Genomic_DNA"/>
</dbReference>
<dbReference type="GO" id="GO:0016301">
    <property type="term" value="F:kinase activity"/>
    <property type="evidence" value="ECO:0007669"/>
    <property type="project" value="UniProtKB-KW"/>
</dbReference>
<evidence type="ECO:0000313" key="9">
    <source>
        <dbReference type="EMBL" id="KAJ9610310.1"/>
    </source>
</evidence>
<dbReference type="InterPro" id="IPR010737">
    <property type="entry name" value="4-carb_acid_sugar_kinase_N"/>
</dbReference>
<dbReference type="GO" id="GO:0005524">
    <property type="term" value="F:ATP binding"/>
    <property type="evidence" value="ECO:0007669"/>
    <property type="project" value="UniProtKB-KW"/>
</dbReference>
<evidence type="ECO:0008006" key="11">
    <source>
        <dbReference type="Google" id="ProtNLM"/>
    </source>
</evidence>
<dbReference type="Gene3D" id="3.40.980.20">
    <property type="entry name" value="Four-carbon acid sugar kinase, nucleotide binding domain"/>
    <property type="match status" value="1"/>
</dbReference>
<name>A0AA38XBB7_9EURO</name>
<accession>A0AA38XBB7</accession>
<comment type="similarity">
    <text evidence="1">Belongs to the four-carbon acid sugar kinase family.</text>
</comment>
<feature type="domain" description="Four-carbon acid sugar kinase nucleotide binding" evidence="8">
    <location>
        <begin position="304"/>
        <end position="470"/>
    </location>
</feature>
<dbReference type="InterPro" id="IPR037051">
    <property type="entry name" value="4-carb_acid_sugar_kinase_N_sf"/>
</dbReference>
<keyword evidence="4" id="KW-0418">Kinase</keyword>
<dbReference type="InterPro" id="IPR031475">
    <property type="entry name" value="NBD_C"/>
</dbReference>
<comment type="caution">
    <text evidence="9">The sequence shown here is derived from an EMBL/GenBank/DDBJ whole genome shotgun (WGS) entry which is preliminary data.</text>
</comment>
<dbReference type="InterPro" id="IPR042213">
    <property type="entry name" value="NBD_C_sf"/>
</dbReference>
<evidence type="ECO:0000259" key="8">
    <source>
        <dbReference type="Pfam" id="PF17042"/>
    </source>
</evidence>
<sequence>MEPEVVAREALLSTLPPQRGPTGLAAAISGRQARNDLPILVVLDDDPTGTQTCHDINVLTAWDHDLLVSEFKSTNSGFFILTNSRALHREDARALITNICQAVKTAAAAAEKDFEVVLRGDSTLRGHFPDEPEVAEEVLGKVDGWVLAPFFRQGGRLTINDVHYVADADGNLVPAGQTPFAQDATFGFKSSNLRDYVAEKSRGSIPASQVRSISIADIRSGGPDVVAERLLSFDTKCVVIVNAVVDSDMETFVQGLLIARTKGKRYLYRTGAAFVSTRLGIEQIPPLTAEDLNLDLSPSGPGGLIIAGSYVPKTTAQLESLIQGRGEKLETVVFEVEDLLKAPRSIEETVLEAAEKAGELITKGRDVLVMTSRKLISGSDERTSLDIGTVVANALVLCLRSLIPRPRYVIAKGGITSSDGATKSLRMKRAKIVGQAASGVPLWRCDEPTSKFVGIPYVVFPGNVGEADSLRDLVASWAARTN</sequence>
<dbReference type="Gene3D" id="3.40.50.10840">
    <property type="entry name" value="Putative sugar-binding, N-terminal domain"/>
    <property type="match status" value="1"/>
</dbReference>
<dbReference type="SUPFAM" id="SSF142764">
    <property type="entry name" value="YgbK-like"/>
    <property type="match status" value="1"/>
</dbReference>
<gene>
    <name evidence="9" type="ORF">H2200_005087</name>
</gene>
<evidence type="ECO:0000313" key="10">
    <source>
        <dbReference type="Proteomes" id="UP001172673"/>
    </source>
</evidence>